<sequence>MSNPTCEFAHLFGACNAPASRLVTYRWWGQMLLCDQHFQEMNVSTDKHVLETLAVDASTEYRAAD</sequence>
<keyword evidence="2" id="KW-1185">Reference proteome</keyword>
<dbReference type="RefSeq" id="YP_009269215.1">
    <property type="nucleotide sequence ID" value="NC_030696.1"/>
</dbReference>
<dbReference type="EMBL" id="KU998244">
    <property type="protein sequence ID" value="ANA86258.1"/>
    <property type="molecule type" value="Genomic_DNA"/>
</dbReference>
<reference evidence="1 2" key="1">
    <citation type="submission" date="2016-03" db="EMBL/GenBank/DDBJ databases">
        <authorList>
            <person name="Montgomery M.T."/>
            <person name="Guerrero C.A."/>
            <person name="Mavrich T.N."/>
            <person name="Pope W.H."/>
            <person name="Garlena R.A."/>
            <person name="Russell D.A."/>
            <person name="Jacobs-Sera D."/>
            <person name="Hendrix R.W."/>
            <person name="Hatfull G.F."/>
        </authorList>
    </citation>
    <scope>NUCLEOTIDE SEQUENCE [LARGE SCALE GENOMIC DNA]</scope>
</reference>
<dbReference type="Proteomes" id="UP000201458">
    <property type="component" value="Segment"/>
</dbReference>
<dbReference type="KEGG" id="vg:28378561"/>
<evidence type="ECO:0000313" key="2">
    <source>
        <dbReference type="Proteomes" id="UP000201458"/>
    </source>
</evidence>
<proteinExistence type="predicted"/>
<evidence type="ECO:0000313" key="1">
    <source>
        <dbReference type="EMBL" id="ANA86258.1"/>
    </source>
</evidence>
<dbReference type="GeneID" id="28378561"/>
<gene>
    <name evidence="1" type="primary">102</name>
    <name evidence="1" type="ORF">PBI_SMOOTHIE_102</name>
</gene>
<accession>A0A160DEH9</accession>
<protein>
    <submittedName>
        <fullName evidence="1">Uncharacterized protein</fullName>
    </submittedName>
</protein>
<organism evidence="1 2">
    <name type="scientific">Gordonia phage Smoothie</name>
    <dbReference type="NCBI Taxonomy" id="1838078"/>
    <lineage>
        <taxon>Viruses</taxon>
        <taxon>Duplodnaviria</taxon>
        <taxon>Heunggongvirae</taxon>
        <taxon>Uroviricota</taxon>
        <taxon>Caudoviricetes</taxon>
        <taxon>Smoothievirus</taxon>
        <taxon>Smoothievirus smoothie</taxon>
    </lineage>
</organism>
<name>A0A160DEH9_9CAUD</name>